<dbReference type="AlphaFoldDB" id="A0AAV4Q3T9"/>
<gene>
    <name evidence="1" type="ORF">CEXT_18731</name>
</gene>
<evidence type="ECO:0000313" key="2">
    <source>
        <dbReference type="Proteomes" id="UP001054945"/>
    </source>
</evidence>
<reference evidence="1 2" key="1">
    <citation type="submission" date="2021-06" db="EMBL/GenBank/DDBJ databases">
        <title>Caerostris extrusa draft genome.</title>
        <authorList>
            <person name="Kono N."/>
            <person name="Arakawa K."/>
        </authorList>
    </citation>
    <scope>NUCLEOTIDE SEQUENCE [LARGE SCALE GENOMIC DNA]</scope>
</reference>
<dbReference type="EMBL" id="BPLR01005512">
    <property type="protein sequence ID" value="GIY02867.1"/>
    <property type="molecule type" value="Genomic_DNA"/>
</dbReference>
<evidence type="ECO:0000313" key="1">
    <source>
        <dbReference type="EMBL" id="GIY02867.1"/>
    </source>
</evidence>
<sequence length="125" mass="14275">MYEQDKYASVRVYNFIQELAAFPTTQSDTGGRASTLREWTQLLWSLTVTFTPTAGTCYVLSHTEIVTASKSQRRFSLAYDSVRRSLPSGCAEPNDTPSYIRVLHHRLPPVSCHRLLFRTCMPTFH</sequence>
<organism evidence="1 2">
    <name type="scientific">Caerostris extrusa</name>
    <name type="common">Bark spider</name>
    <name type="synonym">Caerostris bankana</name>
    <dbReference type="NCBI Taxonomy" id="172846"/>
    <lineage>
        <taxon>Eukaryota</taxon>
        <taxon>Metazoa</taxon>
        <taxon>Ecdysozoa</taxon>
        <taxon>Arthropoda</taxon>
        <taxon>Chelicerata</taxon>
        <taxon>Arachnida</taxon>
        <taxon>Araneae</taxon>
        <taxon>Araneomorphae</taxon>
        <taxon>Entelegynae</taxon>
        <taxon>Araneoidea</taxon>
        <taxon>Araneidae</taxon>
        <taxon>Caerostris</taxon>
    </lineage>
</organism>
<name>A0AAV4Q3T9_CAEEX</name>
<keyword evidence="2" id="KW-1185">Reference proteome</keyword>
<dbReference type="Proteomes" id="UP001054945">
    <property type="component" value="Unassembled WGS sequence"/>
</dbReference>
<accession>A0AAV4Q3T9</accession>
<comment type="caution">
    <text evidence="1">The sequence shown here is derived from an EMBL/GenBank/DDBJ whole genome shotgun (WGS) entry which is preliminary data.</text>
</comment>
<protein>
    <submittedName>
        <fullName evidence="1">Uncharacterized protein</fullName>
    </submittedName>
</protein>
<proteinExistence type="predicted"/>